<organism evidence="1 2">
    <name type="scientific">Brachionus plicatilis</name>
    <name type="common">Marine rotifer</name>
    <name type="synonym">Brachionus muelleri</name>
    <dbReference type="NCBI Taxonomy" id="10195"/>
    <lineage>
        <taxon>Eukaryota</taxon>
        <taxon>Metazoa</taxon>
        <taxon>Spiralia</taxon>
        <taxon>Gnathifera</taxon>
        <taxon>Rotifera</taxon>
        <taxon>Eurotatoria</taxon>
        <taxon>Monogononta</taxon>
        <taxon>Pseudotrocha</taxon>
        <taxon>Ploima</taxon>
        <taxon>Brachionidae</taxon>
        <taxon>Brachionus</taxon>
    </lineage>
</organism>
<protein>
    <submittedName>
        <fullName evidence="1">Uncharacterized protein</fullName>
    </submittedName>
</protein>
<gene>
    <name evidence="1" type="ORF">BpHYR1_001971</name>
</gene>
<proteinExistence type="predicted"/>
<evidence type="ECO:0000313" key="2">
    <source>
        <dbReference type="Proteomes" id="UP000276133"/>
    </source>
</evidence>
<reference evidence="1 2" key="1">
    <citation type="journal article" date="2018" name="Sci. Rep.">
        <title>Genomic signatures of local adaptation to the degree of environmental predictability in rotifers.</title>
        <authorList>
            <person name="Franch-Gras L."/>
            <person name="Hahn C."/>
            <person name="Garcia-Roger E.M."/>
            <person name="Carmona M.J."/>
            <person name="Serra M."/>
            <person name="Gomez A."/>
        </authorList>
    </citation>
    <scope>NUCLEOTIDE SEQUENCE [LARGE SCALE GENOMIC DNA]</scope>
    <source>
        <strain evidence="1">HYR1</strain>
    </source>
</reference>
<comment type="caution">
    <text evidence="1">The sequence shown here is derived from an EMBL/GenBank/DDBJ whole genome shotgun (WGS) entry which is preliminary data.</text>
</comment>
<sequence>MIKRIVFDKLQRVCYADADKKWPAGLRPDWSDGSEPYDKKTKVLELYCYEKLFLQYLWFQELRYHWNYYNLSRPFFWFLKKLATALKNDKNKKNKIPISDICFRLMNKKNNSLKLINSKDKKLEIIIFLFEY</sequence>
<keyword evidence="2" id="KW-1185">Reference proteome</keyword>
<evidence type="ECO:0000313" key="1">
    <source>
        <dbReference type="EMBL" id="RNA30687.1"/>
    </source>
</evidence>
<dbReference type="EMBL" id="REGN01002056">
    <property type="protein sequence ID" value="RNA30687.1"/>
    <property type="molecule type" value="Genomic_DNA"/>
</dbReference>
<dbReference type="Proteomes" id="UP000276133">
    <property type="component" value="Unassembled WGS sequence"/>
</dbReference>
<dbReference type="AlphaFoldDB" id="A0A3M7S4Z6"/>
<name>A0A3M7S4Z6_BRAPC</name>
<accession>A0A3M7S4Z6</accession>